<gene>
    <name evidence="1" type="ORF">B9G79_01245</name>
</gene>
<dbReference type="Pfam" id="PF06185">
    <property type="entry name" value="YecM"/>
    <property type="match status" value="1"/>
</dbReference>
<name>A0A1Z3N484_BDEBC</name>
<dbReference type="SUPFAM" id="SSF81301">
    <property type="entry name" value="Nucleotidyltransferase"/>
    <property type="match status" value="1"/>
</dbReference>
<evidence type="ECO:0000313" key="1">
    <source>
        <dbReference type="EMBL" id="ASD62285.1"/>
    </source>
</evidence>
<dbReference type="Gene3D" id="3.10.180.10">
    <property type="entry name" value="2,3-Dihydroxybiphenyl 1,2-Dioxygenase, domain 1"/>
    <property type="match status" value="1"/>
</dbReference>
<dbReference type="InterPro" id="IPR029068">
    <property type="entry name" value="Glyas_Bleomycin-R_OHBP_Dase"/>
</dbReference>
<dbReference type="OrthoDB" id="5296111at2"/>
<protein>
    <submittedName>
        <fullName evidence="1">Uncharacterized protein</fullName>
    </submittedName>
</protein>
<evidence type="ECO:0000313" key="2">
    <source>
        <dbReference type="Proteomes" id="UP000197003"/>
    </source>
</evidence>
<dbReference type="PANTHER" id="PTHR37519:SF1">
    <property type="entry name" value="DIHYDROXYBIPHENYL DIOXYGENASE DOMAIN-CONTAINING PROTEIN"/>
    <property type="match status" value="1"/>
</dbReference>
<reference evidence="1 2" key="1">
    <citation type="submission" date="2017-04" db="EMBL/GenBank/DDBJ databases">
        <title>Whole genome sequence of Bdellovibrio bacteriovorus strain SSB218315.</title>
        <authorList>
            <person name="Oyedara O."/>
            <person name="Rodriguez-Perez M.A."/>
        </authorList>
    </citation>
    <scope>NUCLEOTIDE SEQUENCE [LARGE SCALE GENOMIC DNA]</scope>
    <source>
        <strain evidence="1 2">SSB218315</strain>
    </source>
</reference>
<organism evidence="1 2">
    <name type="scientific">Bdellovibrio bacteriovorus</name>
    <dbReference type="NCBI Taxonomy" id="959"/>
    <lineage>
        <taxon>Bacteria</taxon>
        <taxon>Pseudomonadati</taxon>
        <taxon>Bdellovibrionota</taxon>
        <taxon>Bdellovibrionia</taxon>
        <taxon>Bdellovibrionales</taxon>
        <taxon>Pseudobdellovibrionaceae</taxon>
        <taxon>Bdellovibrio</taxon>
    </lineage>
</organism>
<sequence>MNMNEFNIAAQDFLQRVFNKLDAQNIQLDKHWFIDHLCYRVSSLENYNAFKVQFASFAELLIESDVNGRPIATYKFAEPILFRDWSIQVVELPAPKPGKVTIEGFEHFEVVADIGFDEIKSRYPNAVFSESGLKKDFNPELEISLDELAIKFHPLSLESVIRLEKNEAVYAAVKSSGVLKSLKEHQPLLVGTYPLGLNVSGSDVDVLINVPDLTTAETLFKKHFSGFEKFKAETHGQYAAVTASFDFHGVAFEVFAQAKDTAKQNGNLHFLAEERLLHVGGSSLAEKILALRKGGDKTEPAFAKALNLSGNPYDELLRLQKLIESELRQLLK</sequence>
<dbReference type="AlphaFoldDB" id="A0A1Z3N484"/>
<dbReference type="InterPro" id="IPR010393">
    <property type="entry name" value="DUF991_YecM-like"/>
</dbReference>
<dbReference type="Proteomes" id="UP000197003">
    <property type="component" value="Chromosome"/>
</dbReference>
<accession>A0A1Z3N484</accession>
<dbReference type="Pfam" id="PF14091">
    <property type="entry name" value="DUF4269"/>
    <property type="match status" value="1"/>
</dbReference>
<dbReference type="InterPro" id="IPR025365">
    <property type="entry name" value="DUF4269"/>
</dbReference>
<dbReference type="SUPFAM" id="SSF54593">
    <property type="entry name" value="Glyoxalase/Bleomycin resistance protein/Dihydroxybiphenyl dioxygenase"/>
    <property type="match status" value="1"/>
</dbReference>
<dbReference type="EMBL" id="CP020946">
    <property type="protein sequence ID" value="ASD62285.1"/>
    <property type="molecule type" value="Genomic_DNA"/>
</dbReference>
<proteinExistence type="predicted"/>
<dbReference type="InterPro" id="IPR043519">
    <property type="entry name" value="NT_sf"/>
</dbReference>
<dbReference type="PANTHER" id="PTHR37519">
    <property type="match status" value="1"/>
</dbReference>